<reference evidence="3" key="1">
    <citation type="journal article" date="2005" name="Mol. Microbiol.">
        <title>Neisseria gonorrhoeae secretes chromosomal DNA via a novel type IV secretion system.</title>
        <authorList>
            <person name="Hamilton H.L."/>
            <person name="Dominguez N.M."/>
            <person name="Schwartz K.J."/>
            <person name="Hackett K.T."/>
            <person name="Dillard J.P."/>
        </authorList>
    </citation>
    <scope>NUCLEOTIDE SEQUENCE</scope>
    <source>
        <strain evidence="3">MS11</strain>
    </source>
</reference>
<dbReference type="NCBIfam" id="TIGR03743">
    <property type="entry name" value="SXT_TraD"/>
    <property type="match status" value="1"/>
</dbReference>
<sequence>MSAHFPENVYRSPYEWISVAAYSTTAVSVAHLPVPPTIAYGSLAIFSLVSVKRALSALRIMRFRKNIRKLPYYALTADEIPSSDKALFLGKGFRWTQTHTQRLFMVRQPENDGLRNPSKLYKAARKHEIETMGTDWISRITRKSAWWNPVAPLPPVGGSPELHGIEIEEDDIWEDLGERVGHKVVLGTTRVGKTRLCETMIVQDIRRGDVTIAFDPKGDADLMTRMYVESQKSNRPFYMFHLGFPEYSCRYNPIGDYGRITEVATRIANQLPSEGQSAAFRDFVWRFVNVLTKTMEGLSIKPSYENIYKSAANVDELAGDYFKKILDKHHPGWEKDFDNFDMPESEAKSAVKTGRNLDTMKLGSFLKAKKHNEPLIDALGGILSNDRSYFEKLVSSLYPLLEKLTTGEVAKLISPDTEDLSDPRIIMDWRKVMESNAVVYIGLDSLSDAEVAAAVGNAMFADLTSLAGQIYKFGHGVGQSGKTQKRKVSIHADEFNELIGDEFIPLLNKAGGAGYQVTVYTQTWKDVEAKIGSPAKAGQIGGNLNTMIMLRVKTVETAEMLTNQLPEVKIMTSTLVSRAGDVAFPDSHEDFSSGNEDRIGAETVPMLTPADLTQLPKGQAFALIEGGQLYKIRLPLPKKDKQEEIPAHIGEMAADMREVYRLSRPSAEENAFTEEVVMPSNTSAWYMNSLPLKFLFLPFKAAYTLFLIVLLIFGSSVLTQNYFGTGNLLEDEIKWPESVGHDAFPGKEVDDTINLQIARLSYKGLKTVFFDLTLVNESLKAKSEADFGYKFKNYLVPRMKYLQQFDTTLKVISFVWEIGH</sequence>
<keyword evidence="1" id="KW-0812">Transmembrane</keyword>
<dbReference type="InterPro" id="IPR022503">
    <property type="entry name" value="Conj_coupling_TraG/TraD_PFGI-1"/>
</dbReference>
<gene>
    <name evidence="3" type="primary">traD</name>
</gene>
<keyword evidence="1" id="KW-0472">Membrane</keyword>
<feature type="transmembrane region" description="Helical" evidence="1">
    <location>
        <begin position="694"/>
        <end position="713"/>
    </location>
</feature>
<dbReference type="InterPro" id="IPR032689">
    <property type="entry name" value="TraG-D_C"/>
</dbReference>
<keyword evidence="1" id="KW-1133">Transmembrane helix</keyword>
<dbReference type="Pfam" id="PF12696">
    <property type="entry name" value="TraG-D_C"/>
    <property type="match status" value="1"/>
</dbReference>
<evidence type="ECO:0000256" key="1">
    <source>
        <dbReference type="SAM" id="Phobius"/>
    </source>
</evidence>
<accession>Q5EPC8</accession>
<dbReference type="InterPro" id="IPR022458">
    <property type="entry name" value="Conjugative_coupling_TraG/TraD"/>
</dbReference>
<dbReference type="EMBL" id="AY803022">
    <property type="protein sequence ID" value="AAW83057.1"/>
    <property type="molecule type" value="Genomic_DNA"/>
</dbReference>
<dbReference type="InterPro" id="IPR027417">
    <property type="entry name" value="P-loop_NTPase"/>
</dbReference>
<dbReference type="PANTHER" id="PTHR30121:SF6">
    <property type="entry name" value="SLR6007 PROTEIN"/>
    <property type="match status" value="1"/>
</dbReference>
<evidence type="ECO:0000313" key="3">
    <source>
        <dbReference type="EMBL" id="AAW83057.1"/>
    </source>
</evidence>
<feature type="domain" description="TraD/TraG TraM recognition site" evidence="2">
    <location>
        <begin position="491"/>
        <end position="617"/>
    </location>
</feature>
<dbReference type="SUPFAM" id="SSF52540">
    <property type="entry name" value="P-loop containing nucleoside triphosphate hydrolases"/>
    <property type="match status" value="1"/>
</dbReference>
<dbReference type="TCDB" id="3.A.7.11.1">
    <property type="family name" value="the type iv (conjugal dna-protein transfer or virb) secretory pathway (ivsp) family"/>
</dbReference>
<evidence type="ECO:0000259" key="2">
    <source>
        <dbReference type="Pfam" id="PF12696"/>
    </source>
</evidence>
<name>Q5EPC8_NEIGO</name>
<dbReference type="InterPro" id="IPR051162">
    <property type="entry name" value="T4SS_component"/>
</dbReference>
<dbReference type="CDD" id="cd01127">
    <property type="entry name" value="TrwB_TraG_TraD_VirD4"/>
    <property type="match status" value="2"/>
</dbReference>
<dbReference type="NCBIfam" id="TIGR03754">
    <property type="entry name" value="conj_TOL_TraD"/>
    <property type="match status" value="1"/>
</dbReference>
<organism evidence="3">
    <name type="scientific">Neisseria gonorrhoeae</name>
    <dbReference type="NCBI Taxonomy" id="485"/>
    <lineage>
        <taxon>Bacteria</taxon>
        <taxon>Pseudomonadati</taxon>
        <taxon>Pseudomonadota</taxon>
        <taxon>Betaproteobacteria</taxon>
        <taxon>Neisseriales</taxon>
        <taxon>Neisseriaceae</taxon>
        <taxon>Neisseria</taxon>
    </lineage>
</organism>
<proteinExistence type="predicted"/>
<dbReference type="PANTHER" id="PTHR30121">
    <property type="entry name" value="UNCHARACTERIZED PROTEIN YJGR-RELATED"/>
    <property type="match status" value="1"/>
</dbReference>
<protein>
    <submittedName>
        <fullName evidence="3">TraD</fullName>
    </submittedName>
</protein>
<dbReference type="AlphaFoldDB" id="Q5EPC8"/>
<dbReference type="Gene3D" id="3.40.50.300">
    <property type="entry name" value="P-loop containing nucleotide triphosphate hydrolases"/>
    <property type="match status" value="2"/>
</dbReference>